<feature type="domain" description="PAS" evidence="1">
    <location>
        <begin position="132"/>
        <end position="169"/>
    </location>
</feature>
<dbReference type="Pfam" id="PF00563">
    <property type="entry name" value="EAL"/>
    <property type="match status" value="1"/>
</dbReference>
<dbReference type="SMART" id="SM00091">
    <property type="entry name" value="PAS"/>
    <property type="match status" value="3"/>
</dbReference>
<dbReference type="Pfam" id="PF08448">
    <property type="entry name" value="PAS_4"/>
    <property type="match status" value="1"/>
</dbReference>
<dbReference type="InterPro" id="IPR035965">
    <property type="entry name" value="PAS-like_dom_sf"/>
</dbReference>
<dbReference type="InterPro" id="IPR000160">
    <property type="entry name" value="GGDEF_dom"/>
</dbReference>
<dbReference type="InterPro" id="IPR043128">
    <property type="entry name" value="Rev_trsase/Diguanyl_cyclase"/>
</dbReference>
<dbReference type="Pfam" id="PF00990">
    <property type="entry name" value="GGDEF"/>
    <property type="match status" value="1"/>
</dbReference>
<proteinExistence type="predicted"/>
<name>A0A4P6HHQ1_9BACT</name>
<dbReference type="CDD" id="cd01949">
    <property type="entry name" value="GGDEF"/>
    <property type="match status" value="1"/>
</dbReference>
<dbReference type="Gene3D" id="3.20.20.450">
    <property type="entry name" value="EAL domain"/>
    <property type="match status" value="1"/>
</dbReference>
<dbReference type="RefSeq" id="WP_129348610.1">
    <property type="nucleotide sequence ID" value="NZ_CP026538.1"/>
</dbReference>
<dbReference type="InterPro" id="IPR013656">
    <property type="entry name" value="PAS_4"/>
</dbReference>
<dbReference type="PROSITE" id="PS50113">
    <property type="entry name" value="PAC"/>
    <property type="match status" value="1"/>
</dbReference>
<dbReference type="InterPro" id="IPR001633">
    <property type="entry name" value="EAL_dom"/>
</dbReference>
<dbReference type="OrthoDB" id="7673416at2"/>
<dbReference type="CDD" id="cd00130">
    <property type="entry name" value="PAS"/>
    <property type="match status" value="3"/>
</dbReference>
<dbReference type="NCBIfam" id="TIGR00229">
    <property type="entry name" value="sensory_box"/>
    <property type="match status" value="3"/>
</dbReference>
<protein>
    <submittedName>
        <fullName evidence="5">PAS domain S-box protein</fullName>
    </submittedName>
</protein>
<evidence type="ECO:0000313" key="6">
    <source>
        <dbReference type="Proteomes" id="UP000293296"/>
    </source>
</evidence>
<dbReference type="EMBL" id="CP026538">
    <property type="protein sequence ID" value="QAZ65874.1"/>
    <property type="molecule type" value="Genomic_DNA"/>
</dbReference>
<dbReference type="Gene3D" id="3.30.450.20">
    <property type="entry name" value="PAS domain"/>
    <property type="match status" value="3"/>
</dbReference>
<evidence type="ECO:0000259" key="3">
    <source>
        <dbReference type="PROSITE" id="PS50883"/>
    </source>
</evidence>
<dbReference type="Pfam" id="PF00989">
    <property type="entry name" value="PAS"/>
    <property type="match status" value="1"/>
</dbReference>
<dbReference type="InterPro" id="IPR000700">
    <property type="entry name" value="PAS-assoc_C"/>
</dbReference>
<evidence type="ECO:0000259" key="2">
    <source>
        <dbReference type="PROSITE" id="PS50113"/>
    </source>
</evidence>
<dbReference type="PROSITE" id="PS50883">
    <property type="entry name" value="EAL"/>
    <property type="match status" value="1"/>
</dbReference>
<feature type="domain" description="GGDEF" evidence="4">
    <location>
        <begin position="417"/>
        <end position="550"/>
    </location>
</feature>
<reference evidence="5 6" key="1">
    <citation type="submission" date="2018-02" db="EMBL/GenBank/DDBJ databases">
        <title>Genome sequence of Desulfovibrio carbinolicus DSM 3852.</title>
        <authorList>
            <person name="Wilbanks E."/>
            <person name="Skennerton C.T."/>
            <person name="Orphan V.J."/>
        </authorList>
    </citation>
    <scope>NUCLEOTIDE SEQUENCE [LARGE SCALE GENOMIC DNA]</scope>
    <source>
        <strain evidence="5 6">DSM 3852</strain>
    </source>
</reference>
<dbReference type="SUPFAM" id="SSF55073">
    <property type="entry name" value="Nucleotide cyclase"/>
    <property type="match status" value="1"/>
</dbReference>
<dbReference type="SMART" id="SM00052">
    <property type="entry name" value="EAL"/>
    <property type="match status" value="1"/>
</dbReference>
<dbReference type="CDD" id="cd01948">
    <property type="entry name" value="EAL"/>
    <property type="match status" value="1"/>
</dbReference>
<dbReference type="FunFam" id="3.20.20.450:FF:000001">
    <property type="entry name" value="Cyclic di-GMP phosphodiesterase yahA"/>
    <property type="match status" value="1"/>
</dbReference>
<dbReference type="SMART" id="SM00267">
    <property type="entry name" value="GGDEF"/>
    <property type="match status" value="1"/>
</dbReference>
<gene>
    <name evidence="5" type="ORF">C3Y92_00910</name>
</gene>
<dbReference type="GO" id="GO:0006355">
    <property type="term" value="P:regulation of DNA-templated transcription"/>
    <property type="evidence" value="ECO:0007669"/>
    <property type="project" value="InterPro"/>
</dbReference>
<dbReference type="NCBIfam" id="TIGR00254">
    <property type="entry name" value="GGDEF"/>
    <property type="match status" value="1"/>
</dbReference>
<dbReference type="SUPFAM" id="SSF141868">
    <property type="entry name" value="EAL domain-like"/>
    <property type="match status" value="1"/>
</dbReference>
<dbReference type="PROSITE" id="PS50112">
    <property type="entry name" value="PAS"/>
    <property type="match status" value="3"/>
</dbReference>
<dbReference type="SMART" id="SM00086">
    <property type="entry name" value="PAC"/>
    <property type="match status" value="2"/>
</dbReference>
<sequence>MTHSSAALPEDVYRRIFESSPNAALVRDAGGLVLAVNASFEALFGLDAAEVVGRDLRQVVRPADDGETAGNDWSLGGAAFSRRTRWTAGDGATVDASPCQFPAGQVDGKPVSCVIFRDISGRRRAEEQLDAAERKYRAIFENAVEGIFQTTPGGRYLEVNRTLARIYGFDSVDEMTEHFRDIKNQLYVEPKRRDDFVRELSAHDQVRNFESAIHKKDGSVIWISENARVVRDADGAVAYYEGTVVDITDRKRAEEQLAAQRAYFDQLFANSPQAIALIDMRRNIVDVNHAFEDLFGFKAAEIKGYGMRAYIVPKHLLGECESTRGAILSGKPMVRETFRQHRDGRLLPVSMIGFPIEFGGQPQGIVYIYQDISERKAFEEQITHQAFHDALTGLPNRSLFADRLDRALTRARRRGDYQYAVLMIDLNKFKGINDTLGHQAGDQLLVEVSRRLMACVRSMDTVARLGGDEFAVILEELKSKKEVMAVVDRIGAALGKPCMLCGTTVTPGASVGIVLRTRDYQSPEDILRDADIAMYRAKESGRPSMIFDRRMHQEILDAISLEADLRAALDRGELLLHYQPIVDVQTGRIEGFEALVRWDHPDRGLVPPVQFIPLAEETGLIQPLGRFVIAEACRQLRKWQLELPEAEQLSVSVNVSCRQFVKEGLVDHVAGVLETTGLDPACLKLEITESVLMHDAQHTAGELSRLKALGVKIAIDDFGTGYSSLSYLRQLPIDHLKIDRSFISGDDVNGESQEIVKSIIALARSLGLTVIAEGVEHQDQLDKLRSADCDKAQGFMFSRPVDKDAALALLHAALGGGCGCGPA</sequence>
<dbReference type="InterPro" id="IPR029787">
    <property type="entry name" value="Nucleotide_cyclase"/>
</dbReference>
<feature type="domain" description="PAC" evidence="2">
    <location>
        <begin position="207"/>
        <end position="259"/>
    </location>
</feature>
<dbReference type="InterPro" id="IPR052155">
    <property type="entry name" value="Biofilm_reg_signaling"/>
</dbReference>
<dbReference type="KEGG" id="dcb:C3Y92_00910"/>
<dbReference type="InterPro" id="IPR035919">
    <property type="entry name" value="EAL_sf"/>
</dbReference>
<evidence type="ECO:0000313" key="5">
    <source>
        <dbReference type="EMBL" id="QAZ65874.1"/>
    </source>
</evidence>
<dbReference type="PROSITE" id="PS50887">
    <property type="entry name" value="GGDEF"/>
    <property type="match status" value="1"/>
</dbReference>
<dbReference type="PANTHER" id="PTHR44757:SF2">
    <property type="entry name" value="BIOFILM ARCHITECTURE MAINTENANCE PROTEIN MBAA"/>
    <property type="match status" value="1"/>
</dbReference>
<dbReference type="SUPFAM" id="SSF55785">
    <property type="entry name" value="PYP-like sensor domain (PAS domain)"/>
    <property type="match status" value="3"/>
</dbReference>
<evidence type="ECO:0000259" key="4">
    <source>
        <dbReference type="PROSITE" id="PS50887"/>
    </source>
</evidence>
<organism evidence="5 6">
    <name type="scientific">Solidesulfovibrio carbinolicus</name>
    <dbReference type="NCBI Taxonomy" id="296842"/>
    <lineage>
        <taxon>Bacteria</taxon>
        <taxon>Pseudomonadati</taxon>
        <taxon>Thermodesulfobacteriota</taxon>
        <taxon>Desulfovibrionia</taxon>
        <taxon>Desulfovibrionales</taxon>
        <taxon>Desulfovibrionaceae</taxon>
        <taxon>Solidesulfovibrio</taxon>
    </lineage>
</organism>
<feature type="domain" description="PAS" evidence="1">
    <location>
        <begin position="260"/>
        <end position="304"/>
    </location>
</feature>
<dbReference type="PANTHER" id="PTHR44757">
    <property type="entry name" value="DIGUANYLATE CYCLASE DGCP"/>
    <property type="match status" value="1"/>
</dbReference>
<dbReference type="InterPro" id="IPR000014">
    <property type="entry name" value="PAS"/>
</dbReference>
<feature type="domain" description="EAL" evidence="3">
    <location>
        <begin position="558"/>
        <end position="814"/>
    </location>
</feature>
<dbReference type="InterPro" id="IPR013767">
    <property type="entry name" value="PAS_fold"/>
</dbReference>
<dbReference type="InterPro" id="IPR001610">
    <property type="entry name" value="PAC"/>
</dbReference>
<keyword evidence="6" id="KW-1185">Reference proteome</keyword>
<dbReference type="Gene3D" id="3.30.70.270">
    <property type="match status" value="1"/>
</dbReference>
<evidence type="ECO:0000259" key="1">
    <source>
        <dbReference type="PROSITE" id="PS50112"/>
    </source>
</evidence>
<feature type="domain" description="PAS" evidence="1">
    <location>
        <begin position="9"/>
        <end position="64"/>
    </location>
</feature>
<dbReference type="Pfam" id="PF13426">
    <property type="entry name" value="PAS_9"/>
    <property type="match status" value="1"/>
</dbReference>
<accession>A0A4P6HHQ1</accession>
<dbReference type="Proteomes" id="UP000293296">
    <property type="component" value="Chromosome"/>
</dbReference>
<dbReference type="AlphaFoldDB" id="A0A4P6HHQ1"/>